<dbReference type="Pfam" id="PF08279">
    <property type="entry name" value="HTH_11"/>
    <property type="match status" value="1"/>
</dbReference>
<dbReference type="PANTHER" id="PTHR34580">
    <property type="match status" value="1"/>
</dbReference>
<name>A0ABV7YNG9_9ACTN</name>
<dbReference type="PROSITE" id="PS51000">
    <property type="entry name" value="HTH_DEOR_2"/>
    <property type="match status" value="1"/>
</dbReference>
<dbReference type="InterPro" id="IPR057727">
    <property type="entry name" value="WCX_dom"/>
</dbReference>
<comment type="caution">
    <text evidence="4">The sequence shown here is derived from an EMBL/GenBank/DDBJ whole genome shotgun (WGS) entry which is preliminary data.</text>
</comment>
<dbReference type="PIRSF" id="PIRSF016838">
    <property type="entry name" value="PafC"/>
    <property type="match status" value="1"/>
</dbReference>
<feature type="domain" description="HTH deoR-type" evidence="3">
    <location>
        <begin position="2"/>
        <end position="57"/>
    </location>
</feature>
<reference evidence="5" key="1">
    <citation type="journal article" date="2019" name="Int. J. Syst. Evol. Microbiol.">
        <title>The Global Catalogue of Microorganisms (GCM) 10K type strain sequencing project: providing services to taxonomists for standard genome sequencing and annotation.</title>
        <authorList>
            <consortium name="The Broad Institute Genomics Platform"/>
            <consortium name="The Broad Institute Genome Sequencing Center for Infectious Disease"/>
            <person name="Wu L."/>
            <person name="Ma J."/>
        </authorList>
    </citation>
    <scope>NUCLEOTIDE SEQUENCE [LARGE SCALE GENOMIC DNA]</scope>
    <source>
        <strain evidence="5">CGMCC 4.7241</strain>
    </source>
</reference>
<protein>
    <submittedName>
        <fullName evidence="4">Helix-turn-helix transcriptional regulator</fullName>
    </submittedName>
</protein>
<dbReference type="PANTHER" id="PTHR34580:SF1">
    <property type="entry name" value="PROTEIN PAFC"/>
    <property type="match status" value="1"/>
</dbReference>
<evidence type="ECO:0000313" key="5">
    <source>
        <dbReference type="Proteomes" id="UP001595699"/>
    </source>
</evidence>
<evidence type="ECO:0000313" key="4">
    <source>
        <dbReference type="EMBL" id="MFC3766916.1"/>
    </source>
</evidence>
<dbReference type="Gene3D" id="1.10.10.10">
    <property type="entry name" value="Winged helix-like DNA-binding domain superfamily/Winged helix DNA-binding domain"/>
    <property type="match status" value="1"/>
</dbReference>
<dbReference type="InterPro" id="IPR036388">
    <property type="entry name" value="WH-like_DNA-bd_sf"/>
</dbReference>
<evidence type="ECO:0000259" key="3">
    <source>
        <dbReference type="PROSITE" id="PS51000"/>
    </source>
</evidence>
<keyword evidence="5" id="KW-1185">Reference proteome</keyword>
<keyword evidence="2" id="KW-0804">Transcription</keyword>
<dbReference type="PROSITE" id="PS52050">
    <property type="entry name" value="WYL"/>
    <property type="match status" value="1"/>
</dbReference>
<gene>
    <name evidence="4" type="ORF">ACFOUW_39235</name>
</gene>
<dbReference type="EMBL" id="JBHRZH010000062">
    <property type="protein sequence ID" value="MFC3766916.1"/>
    <property type="molecule type" value="Genomic_DNA"/>
</dbReference>
<organism evidence="4 5">
    <name type="scientific">Tenggerimyces flavus</name>
    <dbReference type="NCBI Taxonomy" id="1708749"/>
    <lineage>
        <taxon>Bacteria</taxon>
        <taxon>Bacillati</taxon>
        <taxon>Actinomycetota</taxon>
        <taxon>Actinomycetes</taxon>
        <taxon>Propionibacteriales</taxon>
        <taxon>Nocardioidaceae</taxon>
        <taxon>Tenggerimyces</taxon>
    </lineage>
</organism>
<dbReference type="InterPro" id="IPR036390">
    <property type="entry name" value="WH_DNA-bd_sf"/>
</dbReference>
<accession>A0ABV7YNG9</accession>
<dbReference type="Pfam" id="PF25583">
    <property type="entry name" value="WCX"/>
    <property type="match status" value="1"/>
</dbReference>
<sequence>MRASRLVSILLLLQSRGRMTARQLADELEVSVRTIYRDVESLHGAGVPLYGDAGHEGGYQLLDGYRTRLTGLTADEAEALFLTGLPGPAAELGLGTVVAAAQLKLQAALSPELRDRSGRIQERFLLDAPGWYHDGDDVPHLAAVADAVWNTRALQLRYRRWREPTEVTRRIEPYGVVLKAGKWYVIGRTDGDFRTYRVNQILSLEQLDERFARESFDLATFWRTHLTDFRSQLIKGEALVRLSPTAVERIPHLMSQQVVDAVAAGRADGDGWVRATVPIESLVHAQTEFLKLGAEVEVLEPAELRERLARTVSDLAEMYLTAPAGIRERSGEVDSP</sequence>
<dbReference type="SUPFAM" id="SSF46785">
    <property type="entry name" value="Winged helix' DNA-binding domain"/>
    <property type="match status" value="1"/>
</dbReference>
<evidence type="ECO:0000256" key="1">
    <source>
        <dbReference type="ARBA" id="ARBA00023015"/>
    </source>
</evidence>
<dbReference type="Proteomes" id="UP001595699">
    <property type="component" value="Unassembled WGS sequence"/>
</dbReference>
<dbReference type="InterPro" id="IPR051534">
    <property type="entry name" value="CBASS_pafABC_assoc_protein"/>
</dbReference>
<dbReference type="Pfam" id="PF13280">
    <property type="entry name" value="WYL"/>
    <property type="match status" value="1"/>
</dbReference>
<dbReference type="InterPro" id="IPR026881">
    <property type="entry name" value="WYL_dom"/>
</dbReference>
<keyword evidence="1" id="KW-0805">Transcription regulation</keyword>
<dbReference type="RefSeq" id="WP_205115943.1">
    <property type="nucleotide sequence ID" value="NZ_JAFBCM010000001.1"/>
</dbReference>
<evidence type="ECO:0000256" key="2">
    <source>
        <dbReference type="ARBA" id="ARBA00023163"/>
    </source>
</evidence>
<dbReference type="InterPro" id="IPR028349">
    <property type="entry name" value="PafC-like"/>
</dbReference>
<dbReference type="InterPro" id="IPR013196">
    <property type="entry name" value="HTH_11"/>
</dbReference>
<proteinExistence type="predicted"/>
<dbReference type="InterPro" id="IPR001034">
    <property type="entry name" value="DeoR_HTH"/>
</dbReference>